<gene>
    <name evidence="1" type="ORF">Pint_34228</name>
</gene>
<accession>A0ACC0X9C7</accession>
<evidence type="ECO:0000313" key="1">
    <source>
        <dbReference type="EMBL" id="KAJ0011069.1"/>
    </source>
</evidence>
<protein>
    <submittedName>
        <fullName evidence="1">Uncharacterized protein</fullName>
    </submittedName>
</protein>
<keyword evidence="2" id="KW-1185">Reference proteome</keyword>
<evidence type="ECO:0000313" key="2">
    <source>
        <dbReference type="Proteomes" id="UP001163603"/>
    </source>
</evidence>
<sequence length="218" mass="25335">MGLNLRLMTLLLFTSHHSRDRAFKISAIAHFHRGSRPFETKEVIHRCSPKLWFVKVVFMLLVRSHLCLDSCLGYFDITYYLLLRALCESGLHDVAKVVFDYMRSDGHLPNSSIIDFLVLSFTEVGKLDLVKELLSQLPSEKIAMDSFTCNSLLNLLVKQNKVNEDIFLFKEHFRFDTWTLNIMIRGLCRIGEVNKAFEIFCNMESWNFIPMMCIVALD</sequence>
<organism evidence="1 2">
    <name type="scientific">Pistacia integerrima</name>
    <dbReference type="NCBI Taxonomy" id="434235"/>
    <lineage>
        <taxon>Eukaryota</taxon>
        <taxon>Viridiplantae</taxon>
        <taxon>Streptophyta</taxon>
        <taxon>Embryophyta</taxon>
        <taxon>Tracheophyta</taxon>
        <taxon>Spermatophyta</taxon>
        <taxon>Magnoliopsida</taxon>
        <taxon>eudicotyledons</taxon>
        <taxon>Gunneridae</taxon>
        <taxon>Pentapetalae</taxon>
        <taxon>rosids</taxon>
        <taxon>malvids</taxon>
        <taxon>Sapindales</taxon>
        <taxon>Anacardiaceae</taxon>
        <taxon>Pistacia</taxon>
    </lineage>
</organism>
<proteinExistence type="predicted"/>
<name>A0ACC0X9C7_9ROSI</name>
<reference evidence="2" key="1">
    <citation type="journal article" date="2023" name="G3 (Bethesda)">
        <title>Genome assembly and association tests identify interacting loci associated with vigor, precocity, and sex in interspecific pistachio rootstocks.</title>
        <authorList>
            <person name="Palmer W."/>
            <person name="Jacygrad E."/>
            <person name="Sagayaradj S."/>
            <person name="Cavanaugh K."/>
            <person name="Han R."/>
            <person name="Bertier L."/>
            <person name="Beede B."/>
            <person name="Kafkas S."/>
            <person name="Golino D."/>
            <person name="Preece J."/>
            <person name="Michelmore R."/>
        </authorList>
    </citation>
    <scope>NUCLEOTIDE SEQUENCE [LARGE SCALE GENOMIC DNA]</scope>
</reference>
<dbReference type="Proteomes" id="UP001163603">
    <property type="component" value="Chromosome 14"/>
</dbReference>
<comment type="caution">
    <text evidence="1">The sequence shown here is derived from an EMBL/GenBank/DDBJ whole genome shotgun (WGS) entry which is preliminary data.</text>
</comment>
<dbReference type="EMBL" id="CM047749">
    <property type="protein sequence ID" value="KAJ0011069.1"/>
    <property type="molecule type" value="Genomic_DNA"/>
</dbReference>